<evidence type="ECO:0000256" key="1">
    <source>
        <dbReference type="ARBA" id="ARBA00010502"/>
    </source>
</evidence>
<feature type="compositionally biased region" description="Low complexity" evidence="2">
    <location>
        <begin position="79"/>
        <end position="92"/>
    </location>
</feature>
<feature type="compositionally biased region" description="Polar residues" evidence="2">
    <location>
        <begin position="39"/>
        <end position="57"/>
    </location>
</feature>
<dbReference type="PANTHER" id="PTHR33565">
    <property type="entry name" value="DORMANCY-ASSOCIATED PROTEIN 1"/>
    <property type="match status" value="1"/>
</dbReference>
<evidence type="ECO:0000313" key="4">
    <source>
        <dbReference type="Proteomes" id="UP001443914"/>
    </source>
</evidence>
<comment type="similarity">
    <text evidence="1">Belongs to the DRM1/ARP family.</text>
</comment>
<comment type="caution">
    <text evidence="3">The sequence shown here is derived from an EMBL/GenBank/DDBJ whole genome shotgun (WGS) entry which is preliminary data.</text>
</comment>
<reference evidence="3" key="1">
    <citation type="submission" date="2024-03" db="EMBL/GenBank/DDBJ databases">
        <title>WGS assembly of Saponaria officinalis var. Norfolk2.</title>
        <authorList>
            <person name="Jenkins J."/>
            <person name="Shu S."/>
            <person name="Grimwood J."/>
            <person name="Barry K."/>
            <person name="Goodstein D."/>
            <person name="Schmutz J."/>
            <person name="Leebens-Mack J."/>
            <person name="Osbourn A."/>
        </authorList>
    </citation>
    <scope>NUCLEOTIDE SEQUENCE [LARGE SCALE GENOMIC DNA]</scope>
    <source>
        <strain evidence="3">JIC</strain>
    </source>
</reference>
<accession>A0AAW1LN09</accession>
<dbReference type="PANTHER" id="PTHR33565:SF1">
    <property type="entry name" value="DORMANCY-ASSOCIATED PROTEIN HOMOLOG 3"/>
    <property type="match status" value="1"/>
</dbReference>
<protein>
    <submittedName>
        <fullName evidence="3">Uncharacterized protein</fullName>
    </submittedName>
</protein>
<dbReference type="Proteomes" id="UP001443914">
    <property type="component" value="Unassembled WGS sequence"/>
</dbReference>
<dbReference type="InterPro" id="IPR008406">
    <property type="entry name" value="DRM/ARP"/>
</dbReference>
<evidence type="ECO:0000256" key="2">
    <source>
        <dbReference type="SAM" id="MobiDB-lite"/>
    </source>
</evidence>
<evidence type="ECO:0000313" key="3">
    <source>
        <dbReference type="EMBL" id="KAK9735475.1"/>
    </source>
</evidence>
<dbReference type="Pfam" id="PF05564">
    <property type="entry name" value="Auxin_repressed"/>
    <property type="match status" value="1"/>
</dbReference>
<keyword evidence="4" id="KW-1185">Reference proteome</keyword>
<gene>
    <name evidence="3" type="ORF">RND81_04G207800</name>
</gene>
<dbReference type="EMBL" id="JBDFQZ010000004">
    <property type="protein sequence ID" value="KAK9735475.1"/>
    <property type="molecule type" value="Genomic_DNA"/>
</dbReference>
<proteinExistence type="inferred from homology"/>
<name>A0AAW1LN09_SAPOF</name>
<feature type="region of interest" description="Disordered" evidence="2">
    <location>
        <begin position="1"/>
        <end position="103"/>
    </location>
</feature>
<dbReference type="AlphaFoldDB" id="A0AAW1LN09"/>
<sequence>MGLLEQLWDDTVAGPHPDSGLGKLRKFNTFSPRSKDNNEGMSSGRSYGEDSATTGGDNSDGVKVTRSIMIVKPPGYQQSAGSAPASPAGSTPPVSPFSDQEHSDFVGDLRRTRMRRKQQARLEPAETLLLLKMSDI</sequence>
<organism evidence="3 4">
    <name type="scientific">Saponaria officinalis</name>
    <name type="common">Common soapwort</name>
    <name type="synonym">Lychnis saponaria</name>
    <dbReference type="NCBI Taxonomy" id="3572"/>
    <lineage>
        <taxon>Eukaryota</taxon>
        <taxon>Viridiplantae</taxon>
        <taxon>Streptophyta</taxon>
        <taxon>Embryophyta</taxon>
        <taxon>Tracheophyta</taxon>
        <taxon>Spermatophyta</taxon>
        <taxon>Magnoliopsida</taxon>
        <taxon>eudicotyledons</taxon>
        <taxon>Gunneridae</taxon>
        <taxon>Pentapetalae</taxon>
        <taxon>Caryophyllales</taxon>
        <taxon>Caryophyllaceae</taxon>
        <taxon>Caryophylleae</taxon>
        <taxon>Saponaria</taxon>
    </lineage>
</organism>